<comment type="similarity">
    <text evidence="12">Belongs to the pannexin family.</text>
</comment>
<evidence type="ECO:0000256" key="8">
    <source>
        <dbReference type="ARBA" id="ARBA00022989"/>
    </source>
</evidence>
<evidence type="ECO:0000256" key="9">
    <source>
        <dbReference type="ARBA" id="ARBA00023065"/>
    </source>
</evidence>
<dbReference type="InterPro" id="IPR000990">
    <property type="entry name" value="Innexin"/>
</dbReference>
<dbReference type="GO" id="GO:0007602">
    <property type="term" value="P:phototransduction"/>
    <property type="evidence" value="ECO:0007669"/>
    <property type="project" value="TreeGrafter"/>
</dbReference>
<proteinExistence type="evidence at transcript level"/>
<evidence type="ECO:0000256" key="11">
    <source>
        <dbReference type="ARBA" id="ARBA00023303"/>
    </source>
</evidence>
<evidence type="ECO:0000256" key="3">
    <source>
        <dbReference type="ARBA" id="ARBA00022448"/>
    </source>
</evidence>
<keyword evidence="5 12" id="KW-0812">Transmembrane</keyword>
<comment type="subcellular location">
    <subcellularLocation>
        <location evidence="1">Cell junction</location>
        <location evidence="1">Gap junction</location>
    </subcellularLocation>
    <subcellularLocation>
        <location evidence="2 12">Cell membrane</location>
        <topology evidence="2 12">Multi-pass membrane protein</topology>
    </subcellularLocation>
</comment>
<evidence type="ECO:0000256" key="1">
    <source>
        <dbReference type="ARBA" id="ARBA00004610"/>
    </source>
</evidence>
<comment type="function">
    <text evidence="12">Structural component of the gap junctions.</text>
</comment>
<evidence type="ECO:0000256" key="12">
    <source>
        <dbReference type="RuleBase" id="RU010713"/>
    </source>
</evidence>
<dbReference type="GO" id="GO:0034220">
    <property type="term" value="P:monoatomic ion transmembrane transport"/>
    <property type="evidence" value="ECO:0007669"/>
    <property type="project" value="UniProtKB-KW"/>
</dbReference>
<dbReference type="PROSITE" id="PS51013">
    <property type="entry name" value="PANNEXIN"/>
    <property type="match status" value="1"/>
</dbReference>
<dbReference type="PANTHER" id="PTHR11893">
    <property type="entry name" value="INNEXIN"/>
    <property type="match status" value="1"/>
</dbReference>
<keyword evidence="11 12" id="KW-0407">Ion channel</keyword>
<evidence type="ECO:0000256" key="5">
    <source>
        <dbReference type="ARBA" id="ARBA00022692"/>
    </source>
</evidence>
<keyword evidence="3 12" id="KW-0813">Transport</keyword>
<evidence type="ECO:0000256" key="6">
    <source>
        <dbReference type="ARBA" id="ARBA00022868"/>
    </source>
</evidence>
<reference evidence="13" key="2">
    <citation type="submission" date="2019-06" db="EMBL/GenBank/DDBJ databases">
        <authorList>
            <person name="Macias Munoz A."/>
            <person name="Rangel Olguin A.G."/>
            <person name="Briscoe A.D."/>
        </authorList>
    </citation>
    <scope>NUCLEOTIDE SEQUENCE</scope>
</reference>
<dbReference type="EMBL" id="MN037906">
    <property type="protein sequence ID" value="QDQ16891.1"/>
    <property type="molecule type" value="mRNA"/>
</dbReference>
<keyword evidence="7" id="KW-0965">Cell junction</keyword>
<dbReference type="GO" id="GO:0005886">
    <property type="term" value="C:plasma membrane"/>
    <property type="evidence" value="ECO:0007669"/>
    <property type="project" value="UniProtKB-SubCell"/>
</dbReference>
<dbReference type="AlphaFoldDB" id="A0A516RMK2"/>
<keyword evidence="9 12" id="KW-0406">Ion transport</keyword>
<evidence type="ECO:0000256" key="4">
    <source>
        <dbReference type="ARBA" id="ARBA00022475"/>
    </source>
</evidence>
<evidence type="ECO:0000313" key="13">
    <source>
        <dbReference type="EMBL" id="QDQ16891.1"/>
    </source>
</evidence>
<feature type="transmembrane region" description="Helical" evidence="12">
    <location>
        <begin position="30"/>
        <end position="48"/>
    </location>
</feature>
<feature type="transmembrane region" description="Helical" evidence="12">
    <location>
        <begin position="180"/>
        <end position="202"/>
    </location>
</feature>
<accession>A0A516RMK2</accession>
<sequence>MIDLFMPFRSFLKFENVCTDNNVFRMHYKLSVIILLVFTLLVTSKQFFGEPIHCMGDNDKGPGKDAINSYCWIYGTYTLKSRLIGREGKNMAYAGIGPSEDIEDDDEMRHTYYQWVCFVLLGQAALFYTPRYLWKIWEGGRLKALVTDLANPMITKDWSEYRRGDLVAYMSYTNLYTHNMYALHFAFCELLNLVNVIGQIFLLDLFLGGTFRNYGAAVASFTQLPQVPENFRNYTSVNPMDKYFPKLTKCWLRNYGPSGSMQLKDFLCVLPLNIVNEKIFVVLWFWLIFLALVSTVAVLFRIVVFCVPPLRTFMIMGQIRYVKKQVISKVVKRFSFGDWFILYLLGKNMNPIIYKDLIIELSKEFDNKAVMI</sequence>
<evidence type="ECO:0000256" key="10">
    <source>
        <dbReference type="ARBA" id="ARBA00023136"/>
    </source>
</evidence>
<reference evidence="13" key="1">
    <citation type="journal article" date="2019" name="Genome Biol. Evol.">
        <title>Evolution of Phototransduction Genes in Lepidoptera.</title>
        <authorList>
            <person name="Macias-Munoz A."/>
            <person name="Rangel Olguin A."/>
            <person name="Briscoe A."/>
        </authorList>
    </citation>
    <scope>NUCLEOTIDE SEQUENCE</scope>
</reference>
<keyword evidence="8 12" id="KW-1133">Transmembrane helix</keyword>
<dbReference type="GO" id="GO:0005921">
    <property type="term" value="C:gap junction"/>
    <property type="evidence" value="ECO:0007669"/>
    <property type="project" value="UniProtKB-SubCell"/>
</dbReference>
<evidence type="ECO:0000256" key="2">
    <source>
        <dbReference type="ARBA" id="ARBA00004651"/>
    </source>
</evidence>
<dbReference type="PRINTS" id="PR01262">
    <property type="entry name" value="INNEXIN"/>
</dbReference>
<keyword evidence="4" id="KW-1003">Cell membrane</keyword>
<dbReference type="GO" id="GO:0005243">
    <property type="term" value="F:gap junction channel activity"/>
    <property type="evidence" value="ECO:0007669"/>
    <property type="project" value="TreeGrafter"/>
</dbReference>
<feature type="transmembrane region" description="Helical" evidence="12">
    <location>
        <begin position="279"/>
        <end position="307"/>
    </location>
</feature>
<feature type="transmembrane region" description="Helical" evidence="12">
    <location>
        <begin position="112"/>
        <end position="134"/>
    </location>
</feature>
<gene>
    <name evidence="12" type="primary">inx</name>
</gene>
<keyword evidence="6" id="KW-0303">Gap junction</keyword>
<dbReference type="PANTHER" id="PTHR11893:SF41">
    <property type="entry name" value="INNEXIN INX2"/>
    <property type="match status" value="1"/>
</dbReference>
<organism evidence="13">
    <name type="scientific">Danaus plexippus</name>
    <name type="common">Monarch butterfly</name>
    <dbReference type="NCBI Taxonomy" id="13037"/>
    <lineage>
        <taxon>Eukaryota</taxon>
        <taxon>Metazoa</taxon>
        <taxon>Ecdysozoa</taxon>
        <taxon>Arthropoda</taxon>
        <taxon>Hexapoda</taxon>
        <taxon>Insecta</taxon>
        <taxon>Pterygota</taxon>
        <taxon>Neoptera</taxon>
        <taxon>Endopterygota</taxon>
        <taxon>Lepidoptera</taxon>
        <taxon>Glossata</taxon>
        <taxon>Ditrysia</taxon>
        <taxon>Papilionoidea</taxon>
        <taxon>Nymphalidae</taxon>
        <taxon>Danainae</taxon>
        <taxon>Danaini</taxon>
        <taxon>Danaina</taxon>
        <taxon>Danaus</taxon>
        <taxon>Danaus</taxon>
    </lineage>
</organism>
<dbReference type="Pfam" id="PF00876">
    <property type="entry name" value="Innexin"/>
    <property type="match status" value="1"/>
</dbReference>
<evidence type="ECO:0000256" key="7">
    <source>
        <dbReference type="ARBA" id="ARBA00022949"/>
    </source>
</evidence>
<protein>
    <recommendedName>
        <fullName evidence="12">Innexin</fullName>
    </recommendedName>
</protein>
<name>A0A516RMK2_DANPL</name>
<keyword evidence="10 12" id="KW-0472">Membrane</keyword>